<name>G7W9K7_DESOD</name>
<dbReference type="RefSeq" id="WP_014186731.1">
    <property type="nucleotide sequence ID" value="NC_016584.1"/>
</dbReference>
<dbReference type="GO" id="GO:0016787">
    <property type="term" value="F:hydrolase activity"/>
    <property type="evidence" value="ECO:0007669"/>
    <property type="project" value="UniProtKB-KW"/>
</dbReference>
<dbReference type="STRING" id="768706.Desor_4516"/>
<dbReference type="HOGENOM" id="CLU_087303_0_0_9"/>
<evidence type="ECO:0000313" key="2">
    <source>
        <dbReference type="EMBL" id="AET69924.1"/>
    </source>
</evidence>
<evidence type="ECO:0000259" key="1">
    <source>
        <dbReference type="Pfam" id="PF01966"/>
    </source>
</evidence>
<evidence type="ECO:0000313" key="3">
    <source>
        <dbReference type="Proteomes" id="UP000006346"/>
    </source>
</evidence>
<reference evidence="3" key="1">
    <citation type="submission" date="2011-11" db="EMBL/GenBank/DDBJ databases">
        <title>Complete sequence of Desulfosporosinus orientis DSM 765.</title>
        <authorList>
            <person name="Lucas S."/>
            <person name="Han J."/>
            <person name="Lapidus A."/>
            <person name="Cheng J.-F."/>
            <person name="Goodwin L."/>
            <person name="Pitluck S."/>
            <person name="Peters L."/>
            <person name="Ovchinnikova G."/>
            <person name="Teshima H."/>
            <person name="Detter J.C."/>
            <person name="Han C."/>
            <person name="Tapia R."/>
            <person name="Land M."/>
            <person name="Hauser L."/>
            <person name="Kyrpides N."/>
            <person name="Ivanova N."/>
            <person name="Pagani I."/>
            <person name="Pester M."/>
            <person name="Spring S."/>
            <person name="Ollivier B."/>
            <person name="Rattei T."/>
            <person name="Klenk H.-P."/>
            <person name="Wagner M."/>
            <person name="Loy A."/>
            <person name="Woyke T."/>
        </authorList>
    </citation>
    <scope>NUCLEOTIDE SEQUENCE [LARGE SCALE GENOMIC DNA]</scope>
    <source>
        <strain evidence="3">ATCC 19365 / DSM 765 / NCIMB 8382 / VKM B-1628</strain>
    </source>
</reference>
<reference evidence="2 3" key="2">
    <citation type="journal article" date="2012" name="J. Bacteriol.">
        <title>Complete genome sequences of Desulfosporosinus orientis DSM765T, Desulfosporosinus youngiae DSM17734T, Desulfosporosinus meridiei DSM13257T, and Desulfosporosinus acidiphilus DSM22704T.</title>
        <authorList>
            <person name="Pester M."/>
            <person name="Brambilla E."/>
            <person name="Alazard D."/>
            <person name="Rattei T."/>
            <person name="Weinmaier T."/>
            <person name="Han J."/>
            <person name="Lucas S."/>
            <person name="Lapidus A."/>
            <person name="Cheng J.F."/>
            <person name="Goodwin L."/>
            <person name="Pitluck S."/>
            <person name="Peters L."/>
            <person name="Ovchinnikova G."/>
            <person name="Teshima H."/>
            <person name="Detter J.C."/>
            <person name="Han C.S."/>
            <person name="Tapia R."/>
            <person name="Land M.L."/>
            <person name="Hauser L."/>
            <person name="Kyrpides N.C."/>
            <person name="Ivanova N.N."/>
            <person name="Pagani I."/>
            <person name="Huntmann M."/>
            <person name="Wei C.L."/>
            <person name="Davenport K.W."/>
            <person name="Daligault H."/>
            <person name="Chain P.S."/>
            <person name="Chen A."/>
            <person name="Mavromatis K."/>
            <person name="Markowitz V."/>
            <person name="Szeto E."/>
            <person name="Mikhailova N."/>
            <person name="Pati A."/>
            <person name="Wagner M."/>
            <person name="Woyke T."/>
            <person name="Ollivier B."/>
            <person name="Klenk H.P."/>
            <person name="Spring S."/>
            <person name="Loy A."/>
        </authorList>
    </citation>
    <scope>NUCLEOTIDE SEQUENCE [LARGE SCALE GENOMIC DNA]</scope>
    <source>
        <strain evidence="3">ATCC 19365 / DSM 765 / NCIMB 8382 / VKM B-1628</strain>
    </source>
</reference>
<keyword evidence="2" id="KW-0378">Hydrolase</keyword>
<dbReference type="OrthoDB" id="9797344at2"/>
<dbReference type="eggNOG" id="COG1418">
    <property type="taxonomic scope" value="Bacteria"/>
</dbReference>
<dbReference type="CDD" id="cd00077">
    <property type="entry name" value="HDc"/>
    <property type="match status" value="1"/>
</dbReference>
<dbReference type="Proteomes" id="UP000006346">
    <property type="component" value="Chromosome"/>
</dbReference>
<protein>
    <submittedName>
        <fullName evidence="2">Putative HD superfamily hydrolase</fullName>
    </submittedName>
</protein>
<organism evidence="2 3">
    <name type="scientific">Desulfosporosinus orientis (strain ATCC 19365 / DSM 765 / NCIMB 8382 / VKM B-1628 / Singapore I)</name>
    <name type="common">Desulfotomaculum orientis</name>
    <dbReference type="NCBI Taxonomy" id="768706"/>
    <lineage>
        <taxon>Bacteria</taxon>
        <taxon>Bacillati</taxon>
        <taxon>Bacillota</taxon>
        <taxon>Clostridia</taxon>
        <taxon>Eubacteriales</taxon>
        <taxon>Desulfitobacteriaceae</taxon>
        <taxon>Desulfosporosinus</taxon>
    </lineage>
</organism>
<proteinExistence type="predicted"/>
<dbReference type="SUPFAM" id="SSF109604">
    <property type="entry name" value="HD-domain/PDEase-like"/>
    <property type="match status" value="1"/>
</dbReference>
<accession>G7W9K7</accession>
<gene>
    <name evidence="2" type="ordered locus">Desor_4516</name>
</gene>
<dbReference type="Pfam" id="PF01966">
    <property type="entry name" value="HD"/>
    <property type="match status" value="1"/>
</dbReference>
<dbReference type="PATRIC" id="fig|768706.3.peg.4587"/>
<dbReference type="EMBL" id="CP003108">
    <property type="protein sequence ID" value="AET69924.1"/>
    <property type="molecule type" value="Genomic_DNA"/>
</dbReference>
<sequence length="256" mass="30076">MNLEDIRFFRTWFEDYVKGFPKDDEKVEANLRYKKDHSLCVRDYMLTLGENLGLDTRQMFLAEVIGLFHDVGRFKQYSKYHTFKDSLSEDHALLGVTVLKGEQIFSGRLNEWEKTLVFTAILNHNQRTIKDVVDETTLKFCKLIRDADKLDILDQIINFYEKPWQKPFFAVESNHEDQRYSQDIIQGILSGKQIAYTSAKTPADIKLIRLVWLLDINFPSAVEIAKGKGFLERLYAFIPHTEDTLKVFQYVEQRMS</sequence>
<feature type="domain" description="HD" evidence="1">
    <location>
        <begin position="36"/>
        <end position="151"/>
    </location>
</feature>
<dbReference type="KEGG" id="dor:Desor_4516"/>
<dbReference type="Gene3D" id="1.10.3210.10">
    <property type="entry name" value="Hypothetical protein af1432"/>
    <property type="match status" value="1"/>
</dbReference>
<dbReference type="InterPro" id="IPR003607">
    <property type="entry name" value="HD/PDEase_dom"/>
</dbReference>
<dbReference type="AlphaFoldDB" id="G7W9K7"/>
<keyword evidence="3" id="KW-1185">Reference proteome</keyword>
<dbReference type="InterPro" id="IPR006674">
    <property type="entry name" value="HD_domain"/>
</dbReference>